<evidence type="ECO:0000313" key="18">
    <source>
        <dbReference type="EMBL" id="AOA58853.1"/>
    </source>
</evidence>
<dbReference type="PROSITE" id="PS52016">
    <property type="entry name" value="TONB_DEPENDENT_REC_3"/>
    <property type="match status" value="1"/>
</dbReference>
<evidence type="ECO:0000256" key="7">
    <source>
        <dbReference type="ARBA" id="ARBA00022729"/>
    </source>
</evidence>
<dbReference type="GO" id="GO:0009279">
    <property type="term" value="C:cell outer membrane"/>
    <property type="evidence" value="ECO:0007669"/>
    <property type="project" value="UniProtKB-SubCell"/>
</dbReference>
<dbReference type="Pfam" id="PF00593">
    <property type="entry name" value="TonB_dep_Rec_b-barrel"/>
    <property type="match status" value="1"/>
</dbReference>
<dbReference type="Gene3D" id="2.170.130.10">
    <property type="entry name" value="TonB-dependent receptor, plug domain"/>
    <property type="match status" value="1"/>
</dbReference>
<dbReference type="CDD" id="cd01347">
    <property type="entry name" value="ligand_gated_channel"/>
    <property type="match status" value="1"/>
</dbReference>
<dbReference type="SMART" id="SM00965">
    <property type="entry name" value="STN"/>
    <property type="match status" value="1"/>
</dbReference>
<accession>A0A1B2M1G0</accession>
<evidence type="ECO:0000256" key="4">
    <source>
        <dbReference type="ARBA" id="ARBA00022452"/>
    </source>
</evidence>
<dbReference type="STRING" id="1789224.BFG52_11140"/>
<evidence type="ECO:0000256" key="5">
    <source>
        <dbReference type="ARBA" id="ARBA00022496"/>
    </source>
</evidence>
<evidence type="ECO:0000256" key="14">
    <source>
        <dbReference type="PROSITE-ProRule" id="PRU01360"/>
    </source>
</evidence>
<feature type="signal peptide" evidence="16">
    <location>
        <begin position="1"/>
        <end position="23"/>
    </location>
</feature>
<dbReference type="InterPro" id="IPR012910">
    <property type="entry name" value="Plug_dom"/>
</dbReference>
<dbReference type="InterPro" id="IPR037066">
    <property type="entry name" value="Plug_dom_sf"/>
</dbReference>
<dbReference type="Pfam" id="PF07715">
    <property type="entry name" value="Plug"/>
    <property type="match status" value="1"/>
</dbReference>
<dbReference type="InterPro" id="IPR011662">
    <property type="entry name" value="Secretin/TonB_short_N"/>
</dbReference>
<evidence type="ECO:0000256" key="11">
    <source>
        <dbReference type="ARBA" id="ARBA00023136"/>
    </source>
</evidence>
<dbReference type="InterPro" id="IPR036942">
    <property type="entry name" value="Beta-barrel_TonB_sf"/>
</dbReference>
<keyword evidence="3 14" id="KW-0813">Transport</keyword>
<dbReference type="SUPFAM" id="SSF56935">
    <property type="entry name" value="Porins"/>
    <property type="match status" value="1"/>
</dbReference>
<keyword evidence="4 14" id="KW-1134">Transmembrane beta strand</keyword>
<dbReference type="GO" id="GO:0015344">
    <property type="term" value="F:siderophore uptake transmembrane transporter activity"/>
    <property type="evidence" value="ECO:0007669"/>
    <property type="project" value="TreeGrafter"/>
</dbReference>
<comment type="subcellular location">
    <subcellularLocation>
        <location evidence="1 14">Cell outer membrane</location>
        <topology evidence="1 14">Multi-pass membrane protein</topology>
    </subcellularLocation>
</comment>
<evidence type="ECO:0000256" key="15">
    <source>
        <dbReference type="RuleBase" id="RU003357"/>
    </source>
</evidence>
<evidence type="ECO:0000256" key="2">
    <source>
        <dbReference type="ARBA" id="ARBA00009810"/>
    </source>
</evidence>
<proteinExistence type="inferred from homology"/>
<dbReference type="InterPro" id="IPR000531">
    <property type="entry name" value="Beta-barrel_TonB"/>
</dbReference>
<evidence type="ECO:0000259" key="17">
    <source>
        <dbReference type="SMART" id="SM00965"/>
    </source>
</evidence>
<dbReference type="OrthoDB" id="8663017at2"/>
<dbReference type="RefSeq" id="WP_067556095.1">
    <property type="nucleotide sequence ID" value="NZ_CP016895.1"/>
</dbReference>
<sequence length="818" mass="90618">MSFTRYQVLTLAVMASLQQVAFAQTQHYQIAVAPLAQTMAKIARQNKVSLSADPALLEGKIAPAIEGDYALDHAFDLALHGSGLVLIKNADGSMYSLKLLEKKPSTPADDIVILETIQLQAKADQTAQQVEMEKGAVAELPVISLHAEDKRLASAKISIMKGANSIKEIPQSVSVMTRQQMDEQGISDLRDAANHVTGVVGTKGVGQGMILSARGFQIDAWQYDGIPIPRNMYALGNWGTQDMVFYENLEVLRGASGLMQGTGSPGGAVNLVRKRGSTHRNIALTARAGSWDRYGAQLDAGGPLNQDASLRGRIVFDEADTHSFVDYVHNRTHSLYAALDYDLGPATTLGVGVSYSDSQGRPMIRGLPRYSDGGDLGLSRSTYSGAWWNRANIQQTMLYADFEHHFNQDWRFKVSILNLNEKNTSVHQRIQGAVANDGSGITYANWATDFDSSKIGMDTYLTGDFQFLGRENKLTVGATYSKYTSDDMYARTFTPEGNVFAIEHHRPWQNVDTIMAAGGVQTLADYDVQQKGVYASWHIKPLNSLTAIVGARGSWYEYIYNESLYNTQTVNKASGEITPYVGLIYDINPEWSVYGSFTSVFEPQSSRDIHGRVLDPIIGSNYELGIKGALMDEKVNASLAIFRYDHKNRPVNDVESGFACDGWYCSKPSGEVRSEGIEAELNGEILPNLQLLAGYTFNKTEFLSDPVNQGKVFSTWTPKHMLRTWASYQLPGQWNQLTLSGGFSTQTHTLSYDRSFKVPGFTVWNMRLSYQLTPDSTIAMNFNNIFDKRYWISAFAEQNGNNDYGDPRNVMFTLHSKF</sequence>
<evidence type="ECO:0000256" key="6">
    <source>
        <dbReference type="ARBA" id="ARBA00022692"/>
    </source>
</evidence>
<name>A0A1B2M1G0_9GAMM</name>
<evidence type="ECO:0000256" key="10">
    <source>
        <dbReference type="ARBA" id="ARBA00023077"/>
    </source>
</evidence>
<protein>
    <submittedName>
        <fullName evidence="18">Ligand-gated channel protein</fullName>
    </submittedName>
</protein>
<comment type="similarity">
    <text evidence="2 14 15">Belongs to the TonB-dependent receptor family.</text>
</comment>
<dbReference type="NCBIfam" id="TIGR01783">
    <property type="entry name" value="TonB-siderophor"/>
    <property type="match status" value="1"/>
</dbReference>
<dbReference type="GO" id="GO:0038023">
    <property type="term" value="F:signaling receptor activity"/>
    <property type="evidence" value="ECO:0007669"/>
    <property type="project" value="InterPro"/>
</dbReference>
<evidence type="ECO:0000313" key="19">
    <source>
        <dbReference type="Proteomes" id="UP000093391"/>
    </source>
</evidence>
<keyword evidence="11 14" id="KW-0472">Membrane</keyword>
<dbReference type="Gene3D" id="2.40.170.20">
    <property type="entry name" value="TonB-dependent receptor, beta-barrel domain"/>
    <property type="match status" value="1"/>
</dbReference>
<keyword evidence="10 15" id="KW-0798">TonB box</keyword>
<organism evidence="18 19">
    <name type="scientific">Acinetobacter larvae</name>
    <dbReference type="NCBI Taxonomy" id="1789224"/>
    <lineage>
        <taxon>Bacteria</taxon>
        <taxon>Pseudomonadati</taxon>
        <taxon>Pseudomonadota</taxon>
        <taxon>Gammaproteobacteria</taxon>
        <taxon>Moraxellales</taxon>
        <taxon>Moraxellaceae</taxon>
        <taxon>Acinetobacter</taxon>
    </lineage>
</organism>
<keyword evidence="12" id="KW-0675">Receptor</keyword>
<dbReference type="GO" id="GO:0015891">
    <property type="term" value="P:siderophore transport"/>
    <property type="evidence" value="ECO:0007669"/>
    <property type="project" value="InterPro"/>
</dbReference>
<dbReference type="EMBL" id="CP016895">
    <property type="protein sequence ID" value="AOA58853.1"/>
    <property type="molecule type" value="Genomic_DNA"/>
</dbReference>
<evidence type="ECO:0000256" key="13">
    <source>
        <dbReference type="ARBA" id="ARBA00023237"/>
    </source>
</evidence>
<gene>
    <name evidence="18" type="ORF">BFG52_11140</name>
</gene>
<dbReference type="Proteomes" id="UP000093391">
    <property type="component" value="Chromosome"/>
</dbReference>
<keyword evidence="6 14" id="KW-0812">Transmembrane</keyword>
<dbReference type="Gene3D" id="3.55.50.30">
    <property type="match status" value="1"/>
</dbReference>
<keyword evidence="7 16" id="KW-0732">Signal</keyword>
<dbReference type="KEGG" id="ala:BFG52_11140"/>
<feature type="chain" id="PRO_5008539973" evidence="16">
    <location>
        <begin position="24"/>
        <end position="818"/>
    </location>
</feature>
<evidence type="ECO:0000256" key="3">
    <source>
        <dbReference type="ARBA" id="ARBA00022448"/>
    </source>
</evidence>
<keyword evidence="19" id="KW-1185">Reference proteome</keyword>
<feature type="domain" description="Secretin/TonB short N-terminal" evidence="17">
    <location>
        <begin position="48"/>
        <end position="100"/>
    </location>
</feature>
<reference evidence="18 19" key="1">
    <citation type="submission" date="2016-08" db="EMBL/GenBank/DDBJ databases">
        <authorList>
            <person name="Seilhamer J.J."/>
        </authorList>
    </citation>
    <scope>NUCLEOTIDE SEQUENCE [LARGE SCALE GENOMIC DNA]</scope>
    <source>
        <strain evidence="18 19">BRTC-1</strain>
    </source>
</reference>
<dbReference type="FunFam" id="2.170.130.10:FF:000010">
    <property type="entry name" value="Ferripyoverdine receptor"/>
    <property type="match status" value="1"/>
</dbReference>
<keyword evidence="13 14" id="KW-0998">Cell outer membrane</keyword>
<evidence type="ECO:0000256" key="1">
    <source>
        <dbReference type="ARBA" id="ARBA00004571"/>
    </source>
</evidence>
<evidence type="ECO:0000256" key="8">
    <source>
        <dbReference type="ARBA" id="ARBA00023004"/>
    </source>
</evidence>
<keyword evidence="8" id="KW-0408">Iron</keyword>
<dbReference type="PANTHER" id="PTHR32552">
    <property type="entry name" value="FERRICHROME IRON RECEPTOR-RELATED"/>
    <property type="match status" value="1"/>
</dbReference>
<dbReference type="InterPro" id="IPR010105">
    <property type="entry name" value="TonB_sidphr_rcpt"/>
</dbReference>
<keyword evidence="5" id="KW-0410">Iron transport</keyword>
<dbReference type="PANTHER" id="PTHR32552:SF74">
    <property type="entry name" value="HYDROXAMATE SIDEROPHORE RECEPTOR FHUE"/>
    <property type="match status" value="1"/>
</dbReference>
<evidence type="ECO:0000256" key="9">
    <source>
        <dbReference type="ARBA" id="ARBA00023065"/>
    </source>
</evidence>
<dbReference type="AlphaFoldDB" id="A0A1B2M1G0"/>
<dbReference type="InterPro" id="IPR039426">
    <property type="entry name" value="TonB-dep_rcpt-like"/>
</dbReference>
<evidence type="ECO:0000256" key="12">
    <source>
        <dbReference type="ARBA" id="ARBA00023170"/>
    </source>
</evidence>
<evidence type="ECO:0000256" key="16">
    <source>
        <dbReference type="SAM" id="SignalP"/>
    </source>
</evidence>
<keyword evidence="9" id="KW-0406">Ion transport</keyword>